<keyword evidence="9" id="KW-1185">Reference proteome</keyword>
<dbReference type="RefSeq" id="WP_044039408.1">
    <property type="nucleotide sequence ID" value="NZ_HG917868.1"/>
</dbReference>
<dbReference type="OrthoDB" id="46571at2"/>
<dbReference type="InterPro" id="IPR000999">
    <property type="entry name" value="RNase_III_dom"/>
</dbReference>
<dbReference type="Gene3D" id="1.10.1520.10">
    <property type="entry name" value="Ribonuclease III domain"/>
    <property type="match status" value="1"/>
</dbReference>
<dbReference type="GO" id="GO:0019843">
    <property type="term" value="F:rRNA binding"/>
    <property type="evidence" value="ECO:0007669"/>
    <property type="project" value="UniProtKB-UniRule"/>
</dbReference>
<dbReference type="PIRSF" id="PIRSF005520">
    <property type="entry name" value="UCP005520"/>
    <property type="match status" value="1"/>
</dbReference>
<keyword evidence="1 6" id="KW-0690">Ribosome biogenesis</keyword>
<feature type="domain" description="RNase III" evidence="7">
    <location>
        <begin position="4"/>
        <end position="142"/>
    </location>
</feature>
<evidence type="ECO:0000256" key="6">
    <source>
        <dbReference type="HAMAP-Rule" id="MF_01468"/>
    </source>
</evidence>
<dbReference type="eggNOG" id="COG1939">
    <property type="taxonomic scope" value="Bacteria"/>
</dbReference>
<dbReference type="InterPro" id="IPR036389">
    <property type="entry name" value="RNase_III_sf"/>
</dbReference>
<evidence type="ECO:0000256" key="1">
    <source>
        <dbReference type="ARBA" id="ARBA00022517"/>
    </source>
</evidence>
<comment type="subunit">
    <text evidence="6">Homodimer.</text>
</comment>
<keyword evidence="6" id="KW-0460">Magnesium</keyword>
<dbReference type="EMBL" id="HG917868">
    <property type="protein sequence ID" value="CDM69609.1"/>
    <property type="molecule type" value="Genomic_DNA"/>
</dbReference>
<dbReference type="EC" id="3.1.26.-" evidence="6"/>
<dbReference type="Pfam" id="PF00636">
    <property type="entry name" value="Ribonuclease_3"/>
    <property type="match status" value="1"/>
</dbReference>
<dbReference type="HAMAP" id="MF_01468">
    <property type="entry name" value="RNase_Mini_III"/>
    <property type="match status" value="1"/>
</dbReference>
<dbReference type="SMART" id="SM00535">
    <property type="entry name" value="RIBOc"/>
    <property type="match status" value="1"/>
</dbReference>
<dbReference type="SUPFAM" id="SSF69065">
    <property type="entry name" value="RNase III domain-like"/>
    <property type="match status" value="1"/>
</dbReference>
<evidence type="ECO:0000256" key="2">
    <source>
        <dbReference type="ARBA" id="ARBA00022552"/>
    </source>
</evidence>
<evidence type="ECO:0000313" key="9">
    <source>
        <dbReference type="Proteomes" id="UP000019426"/>
    </source>
</evidence>
<dbReference type="GO" id="GO:0005737">
    <property type="term" value="C:cytoplasm"/>
    <property type="evidence" value="ECO:0007669"/>
    <property type="project" value="UniProtKB-SubCell"/>
</dbReference>
<dbReference type="KEGG" id="clt:CM240_2473"/>
<dbReference type="HOGENOM" id="CLU_091169_2_1_9"/>
<proteinExistence type="inferred from homology"/>
<keyword evidence="6" id="KW-0963">Cytoplasm</keyword>
<keyword evidence="4 6" id="KW-0255">Endonuclease</keyword>
<keyword evidence="2 6" id="KW-0698">rRNA processing</keyword>
<dbReference type="CDD" id="cd00593">
    <property type="entry name" value="RIBOc"/>
    <property type="match status" value="1"/>
</dbReference>
<feature type="active site" evidence="6">
    <location>
        <position position="28"/>
    </location>
</feature>
<keyword evidence="3 6" id="KW-0540">Nuclease</keyword>
<comment type="similarity">
    <text evidence="6">Belongs to the MrnC RNase family.</text>
</comment>
<organism evidence="8 9">
    <name type="scientific">Clostridium bornimense</name>
    <dbReference type="NCBI Taxonomy" id="1216932"/>
    <lineage>
        <taxon>Bacteria</taxon>
        <taxon>Bacillati</taxon>
        <taxon>Bacillota</taxon>
        <taxon>Clostridia</taxon>
        <taxon>Eubacteriales</taxon>
        <taxon>Clostridiaceae</taxon>
        <taxon>Clostridium</taxon>
    </lineage>
</organism>
<gene>
    <name evidence="6" type="primary">mrnC</name>
    <name evidence="8" type="ORF">CM240_2473</name>
</gene>
<comment type="subcellular location">
    <subcellularLocation>
        <location evidence="6">Cytoplasm</location>
    </subcellularLocation>
</comment>
<dbReference type="GO" id="GO:0006364">
    <property type="term" value="P:rRNA processing"/>
    <property type="evidence" value="ECO:0007669"/>
    <property type="project" value="UniProtKB-UniRule"/>
</dbReference>
<dbReference type="PANTHER" id="PTHR34276">
    <property type="entry name" value="MINI-RIBONUCLEASE 3"/>
    <property type="match status" value="1"/>
</dbReference>
<dbReference type="PATRIC" id="fig|1216932.3.peg.2452"/>
<name>W6S162_9CLOT</name>
<evidence type="ECO:0000256" key="4">
    <source>
        <dbReference type="ARBA" id="ARBA00022759"/>
    </source>
</evidence>
<dbReference type="Proteomes" id="UP000019426">
    <property type="component" value="Chromosome M2/40_rep1"/>
</dbReference>
<evidence type="ECO:0000259" key="7">
    <source>
        <dbReference type="SMART" id="SM00535"/>
    </source>
</evidence>
<comment type="function">
    <text evidence="6">Involved in correct processing of both the 5' and 3' ends of 23S rRNA precursor. Processes 30S rRNA precursor transcript even in absence of ribonuclease 3 (Rnc); Rnc processes 30S rRNA into smaller rRNA precursors.</text>
</comment>
<evidence type="ECO:0000256" key="5">
    <source>
        <dbReference type="ARBA" id="ARBA00022801"/>
    </source>
</evidence>
<reference evidence="8 9" key="1">
    <citation type="submission" date="2013-11" db="EMBL/GenBank/DDBJ databases">
        <title>Complete genome sequence of Clostridum sp. M2/40.</title>
        <authorList>
            <person name="Wibberg D."/>
            <person name="Puehler A."/>
            <person name="Schlueter A."/>
        </authorList>
    </citation>
    <scope>NUCLEOTIDE SEQUENCE [LARGE SCALE GENOMIC DNA]</scope>
    <source>
        <strain evidence="9">M2/40</strain>
    </source>
</reference>
<dbReference type="PANTHER" id="PTHR34276:SF1">
    <property type="entry name" value="MINI-RIBONUCLEASE 3"/>
    <property type="match status" value="1"/>
</dbReference>
<dbReference type="STRING" id="1216932.CM240_2473"/>
<keyword evidence="5 6" id="KW-0378">Hydrolase</keyword>
<dbReference type="AlphaFoldDB" id="W6S162"/>
<sequence length="144" mass="16601">MEFNILKGKLTHQEIRGLNPLVLAYIGDAVYEVFVRTYIVSENKNVKVHGLHKLSINLVKAEGQSNMMKCILNELNENETYIFKRGRNAKSGTVPKHADLIDYRMATGFEALIGYLYLIEDMDRLNYILETSLSLYKEKINNEK</sequence>
<evidence type="ECO:0000256" key="3">
    <source>
        <dbReference type="ARBA" id="ARBA00022722"/>
    </source>
</evidence>
<protein>
    <recommendedName>
        <fullName evidence="6">Mini-ribonuclease 3</fullName>
        <shortName evidence="6">Mini-3</shortName>
        <shortName evidence="6">Mini-RNase 3</shortName>
        <ecNumber evidence="6">3.1.26.-</ecNumber>
    </recommendedName>
    <alternativeName>
        <fullName evidence="6">Mini-RNase III</fullName>
        <shortName evidence="6">Mini-III</shortName>
    </alternativeName>
</protein>
<accession>W6S162</accession>
<keyword evidence="6" id="KW-0694">RNA-binding</keyword>
<dbReference type="GO" id="GO:0004525">
    <property type="term" value="F:ribonuclease III activity"/>
    <property type="evidence" value="ECO:0007669"/>
    <property type="project" value="InterPro"/>
</dbReference>
<dbReference type="InterPro" id="IPR008226">
    <property type="entry name" value="Mini3_fam"/>
</dbReference>
<comment type="cofactor">
    <cofactor evidence="6">
        <name>Mg(2+)</name>
        <dbReference type="ChEBI" id="CHEBI:18420"/>
    </cofactor>
</comment>
<keyword evidence="6" id="KW-0699">rRNA-binding</keyword>
<evidence type="ECO:0000313" key="8">
    <source>
        <dbReference type="EMBL" id="CDM69609.1"/>
    </source>
</evidence>